<dbReference type="InterPro" id="IPR023370">
    <property type="entry name" value="TrmO-like_N"/>
</dbReference>
<evidence type="ECO:0000256" key="1">
    <source>
        <dbReference type="ARBA" id="ARBA00022691"/>
    </source>
</evidence>
<dbReference type="PROSITE" id="PS51668">
    <property type="entry name" value="TSAA_2"/>
    <property type="match status" value="1"/>
</dbReference>
<feature type="region of interest" description="Disordered" evidence="3">
    <location>
        <begin position="79"/>
        <end position="115"/>
    </location>
</feature>
<sequence length="301" mass="32859">MSPDDPRLQPFSLTPIGILRTPFPDRVSTPRQPHASEGAEGRIELAAGLGLEHAVSDLEGWEYLWVIFCFHLNAGVRGQSSAPTSGAPGMYHWRPKVLPPRSAGKRRGVLATRSPHRPNPIGLSLVRLVSVEGLVIHVRDVDMIDESPVLDIKPYIPYAEARPGARTGWLESLAGEAEGAGEVPADPEPGFSVTWSPYAAAQAAYLKDEHGIDLVTPVTRTLRLGPQPHPYRRIRALPDGTLRLAHKDFRIGFRVERRDVTVLSIGTGYRERDLALSDDPAVAVHRAFLARFPPGGEPPGC</sequence>
<comment type="caution">
    <text evidence="5">The sequence shown here is derived from an EMBL/GenBank/DDBJ whole genome shotgun (WGS) entry which is preliminary data.</text>
</comment>
<feature type="domain" description="TsaA-like" evidence="4">
    <location>
        <begin position="13"/>
        <end position="164"/>
    </location>
</feature>
<dbReference type="PANTHER" id="PTHR12818">
    <property type="entry name" value="TRNA (ADENINE(37)-N6)-METHYLTRANSFERASE"/>
    <property type="match status" value="1"/>
</dbReference>
<keyword evidence="5" id="KW-0808">Transferase</keyword>
<dbReference type="CDD" id="cd09281">
    <property type="entry name" value="UPF0066"/>
    <property type="match status" value="1"/>
</dbReference>
<dbReference type="GO" id="GO:0032259">
    <property type="term" value="P:methylation"/>
    <property type="evidence" value="ECO:0007669"/>
    <property type="project" value="UniProtKB-KW"/>
</dbReference>
<dbReference type="EMBL" id="SSMQ01000011">
    <property type="protein sequence ID" value="TKD09268.1"/>
    <property type="molecule type" value="Genomic_DNA"/>
</dbReference>
<gene>
    <name evidence="5" type="primary">tsaA</name>
    <name evidence="5" type="ORF">E8A74_13435</name>
</gene>
<keyword evidence="5" id="KW-0489">Methyltransferase</keyword>
<dbReference type="InterPro" id="IPR036413">
    <property type="entry name" value="YaeB-like_sf"/>
</dbReference>
<reference evidence="5 6" key="1">
    <citation type="submission" date="2019-04" db="EMBL/GenBank/DDBJ databases">
        <authorList>
            <person name="Li Y."/>
            <person name="Wang J."/>
        </authorList>
    </citation>
    <scope>NUCLEOTIDE SEQUENCE [LARGE SCALE GENOMIC DNA]</scope>
    <source>
        <strain evidence="5 6">DSM 14668</strain>
    </source>
</reference>
<dbReference type="InterPro" id="IPR040372">
    <property type="entry name" value="YaeB-like"/>
</dbReference>
<evidence type="ECO:0000313" key="5">
    <source>
        <dbReference type="EMBL" id="TKD09268.1"/>
    </source>
</evidence>
<dbReference type="Gene3D" id="2.40.30.70">
    <property type="entry name" value="YaeB-like"/>
    <property type="match status" value="1"/>
</dbReference>
<comment type="similarity">
    <text evidence="2">Belongs to the tRNA methyltransferase O family.</text>
</comment>
<dbReference type="InterPro" id="IPR036414">
    <property type="entry name" value="YaeB_N_sf"/>
</dbReference>
<dbReference type="OrthoDB" id="9804309at2"/>
<dbReference type="SUPFAM" id="SSF118196">
    <property type="entry name" value="YaeB-like"/>
    <property type="match status" value="1"/>
</dbReference>
<dbReference type="AlphaFoldDB" id="A0A4U1JEP0"/>
<evidence type="ECO:0000256" key="2">
    <source>
        <dbReference type="ARBA" id="ARBA00033753"/>
    </source>
</evidence>
<keyword evidence="6" id="KW-1185">Reference proteome</keyword>
<proteinExistence type="inferred from homology"/>
<protein>
    <submittedName>
        <fullName evidence="5">tRNA (N6-threonylcarbamoyladenosine(37)-N6)-methyltransferase TrmO</fullName>
    </submittedName>
</protein>
<name>A0A4U1JEP0_9BACT</name>
<dbReference type="RefSeq" id="WP_136929378.1">
    <property type="nucleotide sequence ID" value="NZ_SSMQ01000011.1"/>
</dbReference>
<dbReference type="GO" id="GO:0008168">
    <property type="term" value="F:methyltransferase activity"/>
    <property type="evidence" value="ECO:0007669"/>
    <property type="project" value="UniProtKB-KW"/>
</dbReference>
<evidence type="ECO:0000259" key="4">
    <source>
        <dbReference type="PROSITE" id="PS51668"/>
    </source>
</evidence>
<organism evidence="5 6">
    <name type="scientific">Polyangium fumosum</name>
    <dbReference type="NCBI Taxonomy" id="889272"/>
    <lineage>
        <taxon>Bacteria</taxon>
        <taxon>Pseudomonadati</taxon>
        <taxon>Myxococcota</taxon>
        <taxon>Polyangia</taxon>
        <taxon>Polyangiales</taxon>
        <taxon>Polyangiaceae</taxon>
        <taxon>Polyangium</taxon>
    </lineage>
</organism>
<dbReference type="Pfam" id="PF01980">
    <property type="entry name" value="TrmO_N"/>
    <property type="match status" value="1"/>
</dbReference>
<evidence type="ECO:0000313" key="6">
    <source>
        <dbReference type="Proteomes" id="UP000309215"/>
    </source>
</evidence>
<dbReference type="Proteomes" id="UP000309215">
    <property type="component" value="Unassembled WGS sequence"/>
</dbReference>
<dbReference type="NCBIfam" id="TIGR00104">
    <property type="entry name" value="tRNA_TsaA"/>
    <property type="match status" value="1"/>
</dbReference>
<keyword evidence="1" id="KW-0949">S-adenosyl-L-methionine</keyword>
<dbReference type="PANTHER" id="PTHR12818:SF0">
    <property type="entry name" value="TRNA (ADENINE(37)-N6)-METHYLTRANSFERASE"/>
    <property type="match status" value="1"/>
</dbReference>
<evidence type="ECO:0000256" key="3">
    <source>
        <dbReference type="SAM" id="MobiDB-lite"/>
    </source>
</evidence>
<accession>A0A4U1JEP0</accession>